<evidence type="ECO:0000313" key="2">
    <source>
        <dbReference type="Proteomes" id="UP001201629"/>
    </source>
</evidence>
<evidence type="ECO:0000313" key="1">
    <source>
        <dbReference type="EMBL" id="MCG5445746.1"/>
    </source>
</evidence>
<keyword evidence="2" id="KW-1185">Reference proteome</keyword>
<comment type="caution">
    <text evidence="1">The sequence shown here is derived from an EMBL/GenBank/DDBJ whole genome shotgun (WGS) entry which is preliminary data.</text>
</comment>
<dbReference type="EMBL" id="JAKKFD010000041">
    <property type="protein sequence ID" value="MCG5445746.1"/>
    <property type="molecule type" value="Genomic_DNA"/>
</dbReference>
<dbReference type="Proteomes" id="UP001201629">
    <property type="component" value="Unassembled WGS sequence"/>
</dbReference>
<organism evidence="1 2">
    <name type="scientific">Micromonospora trifolii</name>
    <dbReference type="NCBI Taxonomy" id="2911208"/>
    <lineage>
        <taxon>Bacteria</taxon>
        <taxon>Bacillati</taxon>
        <taxon>Actinomycetota</taxon>
        <taxon>Actinomycetes</taxon>
        <taxon>Micromonosporales</taxon>
        <taxon>Micromonosporaceae</taxon>
        <taxon>Micromonospora</taxon>
    </lineage>
</organism>
<dbReference type="RefSeq" id="WP_238680695.1">
    <property type="nucleotide sequence ID" value="NZ_JAKKFD010000041.1"/>
</dbReference>
<gene>
    <name evidence="1" type="ORF">NIE79_004267</name>
</gene>
<protein>
    <submittedName>
        <fullName evidence="1">Uncharacterized protein</fullName>
    </submittedName>
</protein>
<reference evidence="1 2" key="1">
    <citation type="submission" date="2022-01" db="EMBL/GenBank/DDBJ databases">
        <authorList>
            <person name="Riesco R."/>
            <person name="Trujillo M.E."/>
        </authorList>
    </citation>
    <scope>NUCLEOTIDE SEQUENCE [LARGE SCALE GENOMIC DNA]</scope>
    <source>
        <strain evidence="1 2">NIE79</strain>
    </source>
</reference>
<name>A0ABS9N8E7_9ACTN</name>
<sequence>MESNTLHWASRRYLTQRYDELWGGYRQLPNDGRHADGYHYTTEAKRIFPRYNMVAAIILTEVERLDPDHLPGIDVVTHYLLAAAESASSSLTTSAQAEVEAGAIADERRLFAANVQRWLAQPHLSVDPLPYRRVLTSQESSAWRTSLRQRWGVQDDCWHPLLSGEVPHDVLVLTGDSMWEDDGVDQVRRVLRELGRRRVVELSEDGADHLLDVEIFAPRYIGPEGLWSDEHHDWIAYASHEGTVAFGGVLSTGLATTWPAVHRWRWPGWHELSHGEPT</sequence>
<proteinExistence type="predicted"/>
<accession>A0ABS9N8E7</accession>